<feature type="domain" description="Microcystin LR degradation protein MlrC N-terminal" evidence="2">
    <location>
        <begin position="2"/>
        <end position="289"/>
    </location>
</feature>
<sequence length="499" mass="54764">MRVAIGQVIHETNTFSTERTTEAHFCSLEWAEGEDIIELHEGVKDYLGGMIDEGRELGLALIPTLSVVAQPSGIIAGETWLKIKERLIDHLKRIGHLDAICLALHGAGVSEQSSDIEGDLLSSIRSTFGQEIPVVATLDLHANMTDQMVDQADLLLGVHLYPHSDEYDRGREAIRRLIDIAKGKIKPCMHLTKIPILIPTSTTLFGPAKHINDQCMGWEGEQGIIDCTFFHGFPYSDTPYTGASVLATSDGDDELARLASSQVAQKIWESRGEFQVSHFSPSEGLNRALQESNGPVIINETSDNPGAGAPGDGTFLLAEMLSKDVPNTCFCHICDPEVANVAHQAGVGAFINVSLGGKTDHLHGSSLPIRAYVKCLTDGQFIQTSPMEEGLKVDLGKSVRLLIGNVDVIVTSLKSQLLDDELLKLHGIDMKRYNVIGIKSSQHFRGFFENKVTKIITVDSLGLSTFNFSKFSYRNICRPVYPLDKIEINAVSRFLNKDW</sequence>
<proteinExistence type="predicted"/>
<evidence type="ECO:0000259" key="2">
    <source>
        <dbReference type="Pfam" id="PF07364"/>
    </source>
</evidence>
<gene>
    <name evidence="3" type="ORF">J2S00_004011</name>
</gene>
<evidence type="ECO:0000313" key="3">
    <source>
        <dbReference type="EMBL" id="MDQ0341167.1"/>
    </source>
</evidence>
<organism evidence="3 4">
    <name type="scientific">Caldalkalibacillus uzonensis</name>
    <dbReference type="NCBI Taxonomy" id="353224"/>
    <lineage>
        <taxon>Bacteria</taxon>
        <taxon>Bacillati</taxon>
        <taxon>Bacillota</taxon>
        <taxon>Bacilli</taxon>
        <taxon>Bacillales</taxon>
        <taxon>Bacillaceae</taxon>
        <taxon>Caldalkalibacillus</taxon>
    </lineage>
</organism>
<dbReference type="Proteomes" id="UP001232445">
    <property type="component" value="Unassembled WGS sequence"/>
</dbReference>
<name>A0ABU0CYD2_9BACI</name>
<reference evidence="3 4" key="1">
    <citation type="submission" date="2023-07" db="EMBL/GenBank/DDBJ databases">
        <title>Genomic Encyclopedia of Type Strains, Phase IV (KMG-IV): sequencing the most valuable type-strain genomes for metagenomic binning, comparative biology and taxonomic classification.</title>
        <authorList>
            <person name="Goeker M."/>
        </authorList>
    </citation>
    <scope>NUCLEOTIDE SEQUENCE [LARGE SCALE GENOMIC DNA]</scope>
    <source>
        <strain evidence="3 4">DSM 17740</strain>
    </source>
</reference>
<dbReference type="InterPro" id="IPR015995">
    <property type="entry name" value="MlrC_N"/>
</dbReference>
<dbReference type="Pfam" id="PF07364">
    <property type="entry name" value="DUF1485"/>
    <property type="match status" value="1"/>
</dbReference>
<protein>
    <submittedName>
        <fullName evidence="3">Microcystin degradation protein MlrC</fullName>
    </submittedName>
</protein>
<accession>A0ABU0CYD2</accession>
<dbReference type="PIRSF" id="PIRSF012702">
    <property type="entry name" value="UCP012702"/>
    <property type="match status" value="1"/>
</dbReference>
<keyword evidence="4" id="KW-1185">Reference proteome</keyword>
<dbReference type="EMBL" id="JAUSUQ010000038">
    <property type="protein sequence ID" value="MDQ0341167.1"/>
    <property type="molecule type" value="Genomic_DNA"/>
</dbReference>
<evidence type="ECO:0000259" key="1">
    <source>
        <dbReference type="Pfam" id="PF07171"/>
    </source>
</evidence>
<evidence type="ECO:0000313" key="4">
    <source>
        <dbReference type="Proteomes" id="UP001232445"/>
    </source>
</evidence>
<comment type="caution">
    <text evidence="3">The sequence shown here is derived from an EMBL/GenBank/DDBJ whole genome shotgun (WGS) entry which is preliminary data.</text>
</comment>
<dbReference type="InterPro" id="IPR010799">
    <property type="entry name" value="MlrC_C"/>
</dbReference>
<dbReference type="InterPro" id="IPR009197">
    <property type="entry name" value="MlrC"/>
</dbReference>
<dbReference type="RefSeq" id="WP_307343943.1">
    <property type="nucleotide sequence ID" value="NZ_JAUSUQ010000038.1"/>
</dbReference>
<feature type="domain" description="Microcystin LR degradation protein MlrC C-terminal" evidence="1">
    <location>
        <begin position="299"/>
        <end position="475"/>
    </location>
</feature>
<dbReference type="Pfam" id="PF07171">
    <property type="entry name" value="MlrC_C"/>
    <property type="match status" value="1"/>
</dbReference>